<gene>
    <name evidence="2" type="ORF">D0544_01580</name>
</gene>
<dbReference type="Pfam" id="PF01593">
    <property type="entry name" value="Amino_oxidase"/>
    <property type="match status" value="1"/>
</dbReference>
<accession>A0A3P3VMB9</accession>
<comment type="caution">
    <text evidence="2">The sequence shown here is derived from an EMBL/GenBank/DDBJ whole genome shotgun (WGS) entry which is preliminary data.</text>
</comment>
<dbReference type="RefSeq" id="WP_125014187.1">
    <property type="nucleotide sequence ID" value="NZ_QWEZ01000001.1"/>
</dbReference>
<dbReference type="AlphaFoldDB" id="A0A3P3VMB9"/>
<name>A0A3P3VMB9_9GAMM</name>
<dbReference type="PANTHER" id="PTHR42923">
    <property type="entry name" value="PROTOPORPHYRINOGEN OXIDASE"/>
    <property type="match status" value="1"/>
</dbReference>
<dbReference type="PANTHER" id="PTHR42923:SF17">
    <property type="entry name" value="AMINE OXIDASE DOMAIN-CONTAINING PROTEIN"/>
    <property type="match status" value="1"/>
</dbReference>
<dbReference type="Gene3D" id="3.50.50.60">
    <property type="entry name" value="FAD/NAD(P)-binding domain"/>
    <property type="match status" value="1"/>
</dbReference>
<evidence type="ECO:0000313" key="3">
    <source>
        <dbReference type="Proteomes" id="UP000280792"/>
    </source>
</evidence>
<dbReference type="EMBL" id="QWEZ01000001">
    <property type="protein sequence ID" value="RRJ83835.1"/>
    <property type="molecule type" value="Genomic_DNA"/>
</dbReference>
<dbReference type="GO" id="GO:0016491">
    <property type="term" value="F:oxidoreductase activity"/>
    <property type="evidence" value="ECO:0007669"/>
    <property type="project" value="InterPro"/>
</dbReference>
<reference evidence="2 3" key="1">
    <citation type="submission" date="2018-08" db="EMBL/GenBank/DDBJ databases">
        <authorList>
            <person name="Khan S.A."/>
        </authorList>
    </citation>
    <scope>NUCLEOTIDE SEQUENCE [LARGE SCALE GENOMIC DNA]</scope>
    <source>
        <strain evidence="2 3">GTF-13</strain>
    </source>
</reference>
<dbReference type="Proteomes" id="UP000280792">
    <property type="component" value="Unassembled WGS sequence"/>
</dbReference>
<dbReference type="SUPFAM" id="SSF51905">
    <property type="entry name" value="FAD/NAD(P)-binding domain"/>
    <property type="match status" value="1"/>
</dbReference>
<reference evidence="2 3" key="2">
    <citation type="submission" date="2018-12" db="EMBL/GenBank/DDBJ databases">
        <title>Simiduia agarivorans gen. nov., sp. nov., a marine, agarolytic bacterium isolated from shallow coastal water from Keelung, Taiwan.</title>
        <authorList>
            <person name="Shieh W.Y."/>
        </authorList>
    </citation>
    <scope>NUCLEOTIDE SEQUENCE [LARGE SCALE GENOMIC DNA]</scope>
    <source>
        <strain evidence="2 3">GTF-13</strain>
    </source>
</reference>
<evidence type="ECO:0000259" key="1">
    <source>
        <dbReference type="Pfam" id="PF01593"/>
    </source>
</evidence>
<dbReference type="InterPro" id="IPR036188">
    <property type="entry name" value="FAD/NAD-bd_sf"/>
</dbReference>
<feature type="domain" description="Amine oxidase" evidence="1">
    <location>
        <begin position="10"/>
        <end position="287"/>
    </location>
</feature>
<evidence type="ECO:0000313" key="2">
    <source>
        <dbReference type="EMBL" id="RRJ83835.1"/>
    </source>
</evidence>
<proteinExistence type="predicted"/>
<organism evidence="2 3">
    <name type="scientific">Aestuariirhabdus litorea</name>
    <dbReference type="NCBI Taxonomy" id="2528527"/>
    <lineage>
        <taxon>Bacteria</taxon>
        <taxon>Pseudomonadati</taxon>
        <taxon>Pseudomonadota</taxon>
        <taxon>Gammaproteobacteria</taxon>
        <taxon>Oceanospirillales</taxon>
        <taxon>Aestuariirhabdaceae</taxon>
        <taxon>Aestuariirhabdus</taxon>
    </lineage>
</organism>
<dbReference type="InterPro" id="IPR002937">
    <property type="entry name" value="Amino_oxidase"/>
</dbReference>
<sequence>MRIAIVGTGISGLTAAYLLHQEHEITLFEGASRIGGHTATMNVSVGNRDYAIDTGFIVYNDWTYPHFIRLMERIGVHSQATEMGFSVSCEQTGLEYSGNSFNTLFAQRRNLLRLDHWRMLRDIVRFNREAKVHLLEGRISSQLSLGDYLHSHDYSRAFRDFYLIPMGAAIWSSGRQHMLDFPALFFLRFFNNHGLLNINDRPQWRVIKGGSSAYLSPLIASFRDRIHLSCPVTSITRSSDGVLLRHAEGEAHFDQVIIASHSDQALALLADPSPLEKQILGAIPYLDNEVILHTDTRQLPHNQATWSSWNYRLKAGPQDQDNLPVLTYNMNILQGIDSETTFCVTLNDTGTIDPTQILGRYTYAHPQFSIAGIDAQQQWRSINGVQRTWFCGAYWGNGFHEDGVSSGLRVAQALGGESL</sequence>
<protein>
    <submittedName>
        <fullName evidence="2">FAD-dependent oxidoreductase</fullName>
    </submittedName>
</protein>
<keyword evidence="3" id="KW-1185">Reference proteome</keyword>
<dbReference type="InterPro" id="IPR050464">
    <property type="entry name" value="Zeta_carotene_desat/Oxidored"/>
</dbReference>